<dbReference type="Pfam" id="PF00615">
    <property type="entry name" value="RGS"/>
    <property type="match status" value="1"/>
</dbReference>
<dbReference type="Gene3D" id="1.10.167.10">
    <property type="entry name" value="Regulator of G-protein Signalling 4, domain 2"/>
    <property type="match status" value="1"/>
</dbReference>
<proteinExistence type="predicted"/>
<name>A0A8T3D1K2_9TELE</name>
<dbReference type="InterPro" id="IPR044926">
    <property type="entry name" value="RGS_subdomain_2"/>
</dbReference>
<keyword evidence="3" id="KW-1185">Reference proteome</keyword>
<dbReference type="AlphaFoldDB" id="A0A8T3D1K2"/>
<feature type="domain" description="RGS" evidence="1">
    <location>
        <begin position="60"/>
        <end position="176"/>
    </location>
</feature>
<accession>A0A8T3D1K2</accession>
<dbReference type="FunFam" id="1.10.167.10:FF:000001">
    <property type="entry name" value="Putative regulator of g-protein signaling 12"/>
    <property type="match status" value="1"/>
</dbReference>
<dbReference type="InterPro" id="IPR016137">
    <property type="entry name" value="RGS"/>
</dbReference>
<dbReference type="EMBL" id="JAERUA010000013">
    <property type="protein sequence ID" value="KAI1891519.1"/>
    <property type="molecule type" value="Genomic_DNA"/>
</dbReference>
<evidence type="ECO:0000313" key="2">
    <source>
        <dbReference type="EMBL" id="KAI1891519.1"/>
    </source>
</evidence>
<reference evidence="2" key="1">
    <citation type="submission" date="2021-01" db="EMBL/GenBank/DDBJ databases">
        <authorList>
            <person name="Zahm M."/>
            <person name="Roques C."/>
            <person name="Cabau C."/>
            <person name="Klopp C."/>
            <person name="Donnadieu C."/>
            <person name="Jouanno E."/>
            <person name="Lampietro C."/>
            <person name="Louis A."/>
            <person name="Herpin A."/>
            <person name="Echchiki A."/>
            <person name="Berthelot C."/>
            <person name="Parey E."/>
            <person name="Roest-Crollius H."/>
            <person name="Braasch I."/>
            <person name="Postlethwait J."/>
            <person name="Bobe J."/>
            <person name="Montfort J."/>
            <person name="Bouchez O."/>
            <person name="Begum T."/>
            <person name="Mejri S."/>
            <person name="Adams A."/>
            <person name="Chen W.-J."/>
            <person name="Guiguen Y."/>
        </authorList>
    </citation>
    <scope>NUCLEOTIDE SEQUENCE</scope>
    <source>
        <tissue evidence="2">Blood</tissue>
    </source>
</reference>
<sequence>MPRLMKRPLMKLQPVKRETEDKKGSKDLVMRLLLTVQCRFFHTTVAERLKPEDMQLWSRSLEKLLESKYGMGMFQAFLRSEFSAENIEFWLICEDYKKIQSSVRMNCEAKRIYEMYIQAEAPKEINIDQQTRELIRGNLTAPTKQCFEDAQRVVYALMEQDSYPRFLKSNTYRALLNSAPGQMKE</sequence>
<dbReference type="SMART" id="SM00315">
    <property type="entry name" value="RGS"/>
    <property type="match status" value="1"/>
</dbReference>
<gene>
    <name evidence="2" type="ORF">AGOR_G00144640</name>
</gene>
<dbReference type="PANTHER" id="PTHR10845:SF32">
    <property type="entry name" value="REGULATOR OF G-PROTEIN SIGNALING 13"/>
    <property type="match status" value="1"/>
</dbReference>
<dbReference type="Gene3D" id="1.10.196.10">
    <property type="match status" value="2"/>
</dbReference>
<dbReference type="PROSITE" id="PS50132">
    <property type="entry name" value="RGS"/>
    <property type="match status" value="1"/>
</dbReference>
<dbReference type="OrthoDB" id="196547at2759"/>
<comment type="caution">
    <text evidence="2">The sequence shown here is derived from an EMBL/GenBank/DDBJ whole genome shotgun (WGS) entry which is preliminary data.</text>
</comment>
<dbReference type="PANTHER" id="PTHR10845">
    <property type="entry name" value="REGULATOR OF G PROTEIN SIGNALING"/>
    <property type="match status" value="1"/>
</dbReference>
<dbReference type="SUPFAM" id="SSF48097">
    <property type="entry name" value="Regulator of G-protein signaling, RGS"/>
    <property type="match status" value="1"/>
</dbReference>
<organism evidence="2 3">
    <name type="scientific">Albula goreensis</name>
    <dbReference type="NCBI Taxonomy" id="1534307"/>
    <lineage>
        <taxon>Eukaryota</taxon>
        <taxon>Metazoa</taxon>
        <taxon>Chordata</taxon>
        <taxon>Craniata</taxon>
        <taxon>Vertebrata</taxon>
        <taxon>Euteleostomi</taxon>
        <taxon>Actinopterygii</taxon>
        <taxon>Neopterygii</taxon>
        <taxon>Teleostei</taxon>
        <taxon>Albuliformes</taxon>
        <taxon>Albulidae</taxon>
        <taxon>Albula</taxon>
    </lineage>
</organism>
<dbReference type="PRINTS" id="PR01301">
    <property type="entry name" value="RGSPROTEIN"/>
</dbReference>
<dbReference type="InterPro" id="IPR024066">
    <property type="entry name" value="RGS_subdom1/3"/>
</dbReference>
<evidence type="ECO:0000313" key="3">
    <source>
        <dbReference type="Proteomes" id="UP000829720"/>
    </source>
</evidence>
<evidence type="ECO:0000259" key="1">
    <source>
        <dbReference type="PROSITE" id="PS50132"/>
    </source>
</evidence>
<protein>
    <recommendedName>
        <fullName evidence="1">RGS domain-containing protein</fullName>
    </recommendedName>
</protein>
<dbReference type="InterPro" id="IPR036305">
    <property type="entry name" value="RGS_sf"/>
</dbReference>
<dbReference type="Proteomes" id="UP000829720">
    <property type="component" value="Unassembled WGS sequence"/>
</dbReference>